<accession>A0A916PHF9</accession>
<proteinExistence type="predicted"/>
<protein>
    <submittedName>
        <fullName evidence="1">Uncharacterized protein</fullName>
    </submittedName>
</protein>
<evidence type="ECO:0000313" key="2">
    <source>
        <dbReference type="Proteomes" id="UP000039021"/>
    </source>
</evidence>
<evidence type="ECO:0000313" key="1">
    <source>
        <dbReference type="EMBL" id="CPA77028.1"/>
    </source>
</evidence>
<reference evidence="2" key="1">
    <citation type="submission" date="2015-03" db="EMBL/GenBank/DDBJ databases">
        <authorList>
            <consortium name="Pathogen Informatics"/>
        </authorList>
    </citation>
    <scope>NUCLEOTIDE SEQUENCE [LARGE SCALE GENOMIC DNA]</scope>
    <source>
        <strain evidence="2">N09902308</strain>
    </source>
</reference>
<dbReference type="AlphaFoldDB" id="A0A916PHF9"/>
<gene>
    <name evidence="1" type="ORF">ERS007739_04828</name>
</gene>
<organism evidence="1 2">
    <name type="scientific">Mycobacterium tuberculosis</name>
    <dbReference type="NCBI Taxonomy" id="1773"/>
    <lineage>
        <taxon>Bacteria</taxon>
        <taxon>Bacillati</taxon>
        <taxon>Actinomycetota</taxon>
        <taxon>Actinomycetes</taxon>
        <taxon>Mycobacteriales</taxon>
        <taxon>Mycobacteriaceae</taxon>
        <taxon>Mycobacterium</taxon>
        <taxon>Mycobacterium tuberculosis complex</taxon>
    </lineage>
</organism>
<dbReference type="EMBL" id="CSBK01003284">
    <property type="protein sequence ID" value="CPA77028.1"/>
    <property type="molecule type" value="Genomic_DNA"/>
</dbReference>
<dbReference type="Proteomes" id="UP000039021">
    <property type="component" value="Unassembled WGS sequence"/>
</dbReference>
<sequence>MLGAQDRGDVRELAGLFQLGEDVLLFQLSVVVLDEASNDLRAFVQCWSGTLIIGLEAADPLAIDQQDAFEHSVFAHQVLGRGDRDFLFRGCVGPAFAGLGRRPTTRRKRDHTGCGC</sequence>
<name>A0A916PHF9_MYCTX</name>
<comment type="caution">
    <text evidence="1">The sequence shown here is derived from an EMBL/GenBank/DDBJ whole genome shotgun (WGS) entry which is preliminary data.</text>
</comment>